<evidence type="ECO:0000259" key="6">
    <source>
        <dbReference type="Pfam" id="PF02631"/>
    </source>
</evidence>
<feature type="domain" description="RecX third three-helical" evidence="7">
    <location>
        <begin position="109"/>
        <end position="156"/>
    </location>
</feature>
<dbReference type="Proteomes" id="UP000273643">
    <property type="component" value="Unassembled WGS sequence"/>
</dbReference>
<evidence type="ECO:0000259" key="7">
    <source>
        <dbReference type="Pfam" id="PF21981"/>
    </source>
</evidence>
<evidence type="ECO:0000313" key="9">
    <source>
        <dbReference type="Proteomes" id="UP000273643"/>
    </source>
</evidence>
<dbReference type="Pfam" id="PF21981">
    <property type="entry name" value="RecX_HTH3"/>
    <property type="match status" value="1"/>
</dbReference>
<dbReference type="PANTHER" id="PTHR33602:SF1">
    <property type="entry name" value="REGULATORY PROTEIN RECX FAMILY PROTEIN"/>
    <property type="match status" value="1"/>
</dbReference>
<evidence type="ECO:0000313" key="8">
    <source>
        <dbReference type="EMBL" id="ROQ20480.1"/>
    </source>
</evidence>
<dbReference type="AlphaFoldDB" id="A0A3N1P196"/>
<dbReference type="InterPro" id="IPR053924">
    <property type="entry name" value="RecX_HTH_2nd"/>
</dbReference>
<feature type="domain" description="RecX second three-helical" evidence="6">
    <location>
        <begin position="65"/>
        <end position="101"/>
    </location>
</feature>
<evidence type="ECO:0000256" key="1">
    <source>
        <dbReference type="ARBA" id="ARBA00004496"/>
    </source>
</evidence>
<dbReference type="PANTHER" id="PTHR33602">
    <property type="entry name" value="REGULATORY PROTEIN RECX FAMILY PROTEIN"/>
    <property type="match status" value="1"/>
</dbReference>
<accession>A0A3N1P196</accession>
<dbReference type="RefSeq" id="WP_211331042.1">
    <property type="nucleotide sequence ID" value="NZ_RJUK01000001.1"/>
</dbReference>
<comment type="subcellular location">
    <subcellularLocation>
        <location evidence="1 5">Cytoplasm</location>
    </subcellularLocation>
</comment>
<dbReference type="InterPro" id="IPR036388">
    <property type="entry name" value="WH-like_DNA-bd_sf"/>
</dbReference>
<proteinExistence type="inferred from homology"/>
<comment type="function">
    <text evidence="5">Modulates RecA activity.</text>
</comment>
<dbReference type="InterPro" id="IPR053925">
    <property type="entry name" value="RecX_HTH_3rd"/>
</dbReference>
<dbReference type="InterPro" id="IPR003783">
    <property type="entry name" value="Regulatory_RecX"/>
</dbReference>
<sequence>MTERDESSEPTMGEVRLTAMNLLARREHARDELRTKLLKRFGSEGERVKTVDQALARLEEQGLQSDERFTEAFVTARERQGKGPLRIAQELRQKGVSDSLVSLYLDEGDERWWDLANEVRRKRFGDAPVEAPKEKARQARFLQYRGFSHEQVREAIANAPRHP</sequence>
<dbReference type="EMBL" id="RJUK01000001">
    <property type="protein sequence ID" value="ROQ20480.1"/>
    <property type="molecule type" value="Genomic_DNA"/>
</dbReference>
<keyword evidence="4 5" id="KW-0963">Cytoplasm</keyword>
<dbReference type="Gene3D" id="1.10.10.10">
    <property type="entry name" value="Winged helix-like DNA-binding domain superfamily/Winged helix DNA-binding domain"/>
    <property type="match status" value="3"/>
</dbReference>
<organism evidence="8 9">
    <name type="scientific">Marinimicrobium koreense</name>
    <dbReference type="NCBI Taxonomy" id="306545"/>
    <lineage>
        <taxon>Bacteria</taxon>
        <taxon>Pseudomonadati</taxon>
        <taxon>Pseudomonadota</taxon>
        <taxon>Gammaproteobacteria</taxon>
        <taxon>Cellvibrionales</taxon>
        <taxon>Cellvibrionaceae</taxon>
        <taxon>Marinimicrobium</taxon>
    </lineage>
</organism>
<name>A0A3N1P196_9GAMM</name>
<evidence type="ECO:0000256" key="4">
    <source>
        <dbReference type="ARBA" id="ARBA00022490"/>
    </source>
</evidence>
<evidence type="ECO:0000256" key="3">
    <source>
        <dbReference type="ARBA" id="ARBA00018111"/>
    </source>
</evidence>
<dbReference type="GO" id="GO:0006282">
    <property type="term" value="P:regulation of DNA repair"/>
    <property type="evidence" value="ECO:0007669"/>
    <property type="project" value="UniProtKB-UniRule"/>
</dbReference>
<reference evidence="8 9" key="1">
    <citation type="submission" date="2018-11" db="EMBL/GenBank/DDBJ databases">
        <title>Genomic Encyclopedia of Type Strains, Phase IV (KMG-IV): sequencing the most valuable type-strain genomes for metagenomic binning, comparative biology and taxonomic classification.</title>
        <authorList>
            <person name="Goeker M."/>
        </authorList>
    </citation>
    <scope>NUCLEOTIDE SEQUENCE [LARGE SCALE GENOMIC DNA]</scope>
    <source>
        <strain evidence="8 9">DSM 16974</strain>
    </source>
</reference>
<comment type="similarity">
    <text evidence="2 5">Belongs to the RecX family.</text>
</comment>
<comment type="caution">
    <text evidence="8">The sequence shown here is derived from an EMBL/GenBank/DDBJ whole genome shotgun (WGS) entry which is preliminary data.</text>
</comment>
<dbReference type="Pfam" id="PF02631">
    <property type="entry name" value="RecX_HTH2"/>
    <property type="match status" value="1"/>
</dbReference>
<evidence type="ECO:0000256" key="2">
    <source>
        <dbReference type="ARBA" id="ARBA00009695"/>
    </source>
</evidence>
<dbReference type="HAMAP" id="MF_01114">
    <property type="entry name" value="RecX"/>
    <property type="match status" value="1"/>
</dbReference>
<evidence type="ECO:0000256" key="5">
    <source>
        <dbReference type="HAMAP-Rule" id="MF_01114"/>
    </source>
</evidence>
<protein>
    <recommendedName>
        <fullName evidence="3 5">Regulatory protein RecX</fullName>
    </recommendedName>
</protein>
<dbReference type="GO" id="GO:0005737">
    <property type="term" value="C:cytoplasm"/>
    <property type="evidence" value="ECO:0007669"/>
    <property type="project" value="UniProtKB-SubCell"/>
</dbReference>
<gene>
    <name evidence="5" type="primary">recX</name>
    <name evidence="8" type="ORF">EDC38_1086</name>
</gene>
<keyword evidence="9" id="KW-1185">Reference proteome</keyword>